<keyword evidence="1" id="KW-1133">Transmembrane helix</keyword>
<reference evidence="2 3" key="1">
    <citation type="journal article" date="2015" name="Nature">
        <title>rRNA introns, odd ribosomes, and small enigmatic genomes across a large radiation of phyla.</title>
        <authorList>
            <person name="Brown C.T."/>
            <person name="Hug L.A."/>
            <person name="Thomas B.C."/>
            <person name="Sharon I."/>
            <person name="Castelle C.J."/>
            <person name="Singh A."/>
            <person name="Wilkins M.J."/>
            <person name="Williams K.H."/>
            <person name="Banfield J.F."/>
        </authorList>
    </citation>
    <scope>NUCLEOTIDE SEQUENCE [LARGE SCALE GENOMIC DNA]</scope>
</reference>
<evidence type="ECO:0000256" key="1">
    <source>
        <dbReference type="SAM" id="Phobius"/>
    </source>
</evidence>
<comment type="caution">
    <text evidence="2">The sequence shown here is derived from an EMBL/GenBank/DDBJ whole genome shotgun (WGS) entry which is preliminary data.</text>
</comment>
<name>A0A0G0Z1I8_9BACT</name>
<dbReference type="Proteomes" id="UP000033854">
    <property type="component" value="Unassembled WGS sequence"/>
</dbReference>
<dbReference type="AlphaFoldDB" id="A0A0G0Z1I8"/>
<proteinExistence type="predicted"/>
<keyword evidence="1" id="KW-0812">Transmembrane</keyword>
<sequence length="177" mass="18677">MIDLDKGQGEAPVVKAESAPPASFTTETQIKMKNKSFISVIIVFILVAVGGFYTGAWIKAKNSGTIVSAELSGIQAEIPQTGIKVGDIFGSADEKIFKDPATGVIDKGGFNGEGTHKLVRVGGISQTVYLTSSTIDLDALVGHQVTIWGETFKGQKVGWLMDVGRAKVEALNAPLPK</sequence>
<accession>A0A0G0Z1I8</accession>
<protein>
    <submittedName>
        <fullName evidence="2">Uncharacterized protein</fullName>
    </submittedName>
</protein>
<keyword evidence="1" id="KW-0472">Membrane</keyword>
<gene>
    <name evidence="2" type="ORF">UV06_C0008G0015</name>
</gene>
<evidence type="ECO:0000313" key="2">
    <source>
        <dbReference type="EMBL" id="KKS42650.1"/>
    </source>
</evidence>
<evidence type="ECO:0000313" key="3">
    <source>
        <dbReference type="Proteomes" id="UP000033854"/>
    </source>
</evidence>
<organism evidence="2 3">
    <name type="scientific">Candidatus Collierbacteria bacterium GW2011_GWA2_42_17</name>
    <dbReference type="NCBI Taxonomy" id="1618378"/>
    <lineage>
        <taxon>Bacteria</taxon>
        <taxon>Candidatus Collieribacteriota</taxon>
    </lineage>
</organism>
<feature type="transmembrane region" description="Helical" evidence="1">
    <location>
        <begin position="37"/>
        <end position="58"/>
    </location>
</feature>
<dbReference type="EMBL" id="LCDA01000008">
    <property type="protein sequence ID" value="KKS42650.1"/>
    <property type="molecule type" value="Genomic_DNA"/>
</dbReference>